<keyword evidence="3" id="KW-1185">Reference proteome</keyword>
<sequence length="340" mass="40843">MSKTKILLPLVGFKVQKHLSIEGQLLNFRTGLLDLSKKPESFRRHVSRLWKLYRHNHNQEQKIYGRIREESFEVNLDENGFFRVEYDLINDYTDQELDKYLKFYFDKSCIEEIKVPSITKESVHNISNTKYMVISDVDDTVLITHATSFLKRIPQTLVRHAFKRKEVSEMSKFYREMKNQGAGFFYVSNSEMNLYWIIKLFLETRKFPLGPIYLRYHKNWRDFLLSNRTEGTDQKKNIHKINRISYLIEKFPSHKFLLIGDSGQKDPYTYEEVAKLYPQNISGVMIRDVSKGKRDAEMLQIKEQLKRMNIPFHIFHDPKEAIRIEKRWYNRRVVKQLTRL</sequence>
<dbReference type="InterPro" id="IPR052935">
    <property type="entry name" value="Mg2+_PAP"/>
</dbReference>
<dbReference type="EMBL" id="JABAIL010000004">
    <property type="protein sequence ID" value="NLR92229.1"/>
    <property type="molecule type" value="Genomic_DNA"/>
</dbReference>
<gene>
    <name evidence="2" type="ORF">HGP29_13460</name>
</gene>
<dbReference type="PANTHER" id="PTHR28208">
    <property type="entry name" value="PHOSPHATIDATE PHOSPHATASE APP1"/>
    <property type="match status" value="1"/>
</dbReference>
<comment type="caution">
    <text evidence="2">The sequence shown here is derived from an EMBL/GenBank/DDBJ whole genome shotgun (WGS) entry which is preliminary data.</text>
</comment>
<dbReference type="RefSeq" id="WP_168882948.1">
    <property type="nucleotide sequence ID" value="NZ_JABAIL010000004.1"/>
</dbReference>
<accession>A0A7X8SL33</accession>
<evidence type="ECO:0000313" key="2">
    <source>
        <dbReference type="EMBL" id="NLR92229.1"/>
    </source>
</evidence>
<evidence type="ECO:0000259" key="1">
    <source>
        <dbReference type="Pfam" id="PF09949"/>
    </source>
</evidence>
<dbReference type="Pfam" id="PF09949">
    <property type="entry name" value="APP1_cat"/>
    <property type="match status" value="1"/>
</dbReference>
<dbReference type="PANTHER" id="PTHR28208:SF3">
    <property type="entry name" value="PHOSPHATIDATE PHOSPHATASE APP1"/>
    <property type="match status" value="1"/>
</dbReference>
<dbReference type="InterPro" id="IPR019236">
    <property type="entry name" value="APP1_cat"/>
</dbReference>
<protein>
    <submittedName>
        <fullName evidence="2">DUF2183 domain-containing protein</fullName>
    </submittedName>
</protein>
<dbReference type="AlphaFoldDB" id="A0A7X8SL33"/>
<evidence type="ECO:0000313" key="3">
    <source>
        <dbReference type="Proteomes" id="UP000585050"/>
    </source>
</evidence>
<reference evidence="2 3" key="1">
    <citation type="submission" date="2020-04" db="EMBL/GenBank/DDBJ databases">
        <title>Flammeovirga sp. SR4, a novel species isolated from seawater.</title>
        <authorList>
            <person name="Wang X."/>
        </authorList>
    </citation>
    <scope>NUCLEOTIDE SEQUENCE [LARGE SCALE GENOMIC DNA]</scope>
    <source>
        <strain evidence="2 3">SR4</strain>
    </source>
</reference>
<dbReference type="GO" id="GO:0008195">
    <property type="term" value="F:phosphatidate phosphatase activity"/>
    <property type="evidence" value="ECO:0007669"/>
    <property type="project" value="InterPro"/>
</dbReference>
<dbReference type="Proteomes" id="UP000585050">
    <property type="component" value="Unassembled WGS sequence"/>
</dbReference>
<feature type="domain" description="Phosphatidate phosphatase APP1 catalytic" evidence="1">
    <location>
        <begin position="132"/>
        <end position="288"/>
    </location>
</feature>
<name>A0A7X8SL33_9BACT</name>
<proteinExistence type="predicted"/>
<organism evidence="2 3">
    <name type="scientific">Flammeovirga agarivorans</name>
    <dbReference type="NCBI Taxonomy" id="2726742"/>
    <lineage>
        <taxon>Bacteria</taxon>
        <taxon>Pseudomonadati</taxon>
        <taxon>Bacteroidota</taxon>
        <taxon>Cytophagia</taxon>
        <taxon>Cytophagales</taxon>
        <taxon>Flammeovirgaceae</taxon>
        <taxon>Flammeovirga</taxon>
    </lineage>
</organism>